<name>A0ABV7WGR6_9MICO</name>
<dbReference type="RefSeq" id="WP_340288951.1">
    <property type="nucleotide sequence ID" value="NZ_JBBEOI010000004.1"/>
</dbReference>
<organism evidence="1 2">
    <name type="scientific">Aquipuribacter hungaricus</name>
    <dbReference type="NCBI Taxonomy" id="545624"/>
    <lineage>
        <taxon>Bacteria</taxon>
        <taxon>Bacillati</taxon>
        <taxon>Actinomycetota</taxon>
        <taxon>Actinomycetes</taxon>
        <taxon>Micrococcales</taxon>
        <taxon>Intrasporangiaceae</taxon>
        <taxon>Aquipuribacter</taxon>
    </lineage>
</organism>
<evidence type="ECO:0000313" key="2">
    <source>
        <dbReference type="Proteomes" id="UP001595685"/>
    </source>
</evidence>
<dbReference type="EMBL" id="JBHRWW010000005">
    <property type="protein sequence ID" value="MFC3688564.1"/>
    <property type="molecule type" value="Genomic_DNA"/>
</dbReference>
<gene>
    <name evidence="1" type="ORF">ACFOLH_09455</name>
</gene>
<sequence length="137" mass="14650">MAFTDLPDDPQDLPLSDPAYTADVLDLVVPERDRHRGAIAVLLCDDEDRLLVPAIVGELPDDLSEAERETALRSLVAAADERGSVLVAVARRQGLSIRPGDQAWRRAATTACAEGPRLIGVYVITPEGSRAVPAEPA</sequence>
<comment type="caution">
    <text evidence="1">The sequence shown here is derived from an EMBL/GenBank/DDBJ whole genome shotgun (WGS) entry which is preliminary data.</text>
</comment>
<dbReference type="Proteomes" id="UP001595685">
    <property type="component" value="Unassembled WGS sequence"/>
</dbReference>
<evidence type="ECO:0000313" key="1">
    <source>
        <dbReference type="EMBL" id="MFC3688564.1"/>
    </source>
</evidence>
<keyword evidence="2" id="KW-1185">Reference proteome</keyword>
<proteinExistence type="predicted"/>
<protein>
    <submittedName>
        <fullName evidence="1">Uncharacterized protein</fullName>
    </submittedName>
</protein>
<accession>A0ABV7WGR6</accession>
<reference evidence="2" key="1">
    <citation type="journal article" date="2019" name="Int. J. Syst. Evol. Microbiol.">
        <title>The Global Catalogue of Microorganisms (GCM) 10K type strain sequencing project: providing services to taxonomists for standard genome sequencing and annotation.</title>
        <authorList>
            <consortium name="The Broad Institute Genomics Platform"/>
            <consortium name="The Broad Institute Genome Sequencing Center for Infectious Disease"/>
            <person name="Wu L."/>
            <person name="Ma J."/>
        </authorList>
    </citation>
    <scope>NUCLEOTIDE SEQUENCE [LARGE SCALE GENOMIC DNA]</scope>
    <source>
        <strain evidence="2">NCAIM B.02333</strain>
    </source>
</reference>